<sequence>MAALLRRALQRRDVASSSVSAFRSLTGSTKTSYVANKWGSLARPFSSKPAGNDVIGIDLGTTNSCVSVMEGKNAKVIENSEGARTTPSVVAYNQKGELLVGTPAKRQSVTNPTNTLFGTKRLIGRRFDDPQTQKEMKMVPYNIVKAPNGDAWVEVNGQKSKFEALVNNLIERTKAPCKSCLKDANISIKDVDEVLLVGGMTRVPKVQQVVTDIFGKSPSKGVNPDEAVAMGAAIQGGILRGDVKELLLLDVTPLSLGIETLGGIFTRLITRNTTIPTKKSQSLGEYREKIPSEIAKEIEDAVSDLRKAMAGDSADEIKAKLDAANKAVSKIGQHMSGGSGGGSSEGGSQSGGEQAPEAEYEEVKK</sequence>
<gene>
    <name evidence="4" type="ORF">TSUD_84610</name>
</gene>
<dbReference type="SUPFAM" id="SSF100934">
    <property type="entry name" value="Heat shock protein 70kD (HSP70), C-terminal subdomain"/>
    <property type="match status" value="1"/>
</dbReference>
<organism evidence="4 5">
    <name type="scientific">Trifolium subterraneum</name>
    <name type="common">Subterranean clover</name>
    <dbReference type="NCBI Taxonomy" id="3900"/>
    <lineage>
        <taxon>Eukaryota</taxon>
        <taxon>Viridiplantae</taxon>
        <taxon>Streptophyta</taxon>
        <taxon>Embryophyta</taxon>
        <taxon>Tracheophyta</taxon>
        <taxon>Spermatophyta</taxon>
        <taxon>Magnoliopsida</taxon>
        <taxon>eudicotyledons</taxon>
        <taxon>Gunneridae</taxon>
        <taxon>Pentapetalae</taxon>
        <taxon>rosids</taxon>
        <taxon>fabids</taxon>
        <taxon>Fabales</taxon>
        <taxon>Fabaceae</taxon>
        <taxon>Papilionoideae</taxon>
        <taxon>50 kb inversion clade</taxon>
        <taxon>NPAAA clade</taxon>
        <taxon>Hologalegina</taxon>
        <taxon>IRL clade</taxon>
        <taxon>Trifolieae</taxon>
        <taxon>Trifolium</taxon>
    </lineage>
</organism>
<evidence type="ECO:0000313" key="4">
    <source>
        <dbReference type="EMBL" id="GAU45344.1"/>
    </source>
</evidence>
<keyword evidence="1" id="KW-0547">Nucleotide-binding</keyword>
<dbReference type="GO" id="GO:0140662">
    <property type="term" value="F:ATP-dependent protein folding chaperone"/>
    <property type="evidence" value="ECO:0007669"/>
    <property type="project" value="InterPro"/>
</dbReference>
<dbReference type="SUPFAM" id="SSF53067">
    <property type="entry name" value="Actin-like ATPase domain"/>
    <property type="match status" value="2"/>
</dbReference>
<dbReference type="Gene3D" id="3.30.420.40">
    <property type="match status" value="3"/>
</dbReference>
<reference evidence="5" key="1">
    <citation type="journal article" date="2017" name="Front. Plant Sci.">
        <title>Climate Clever Clovers: New Paradigm to Reduce the Environmental Footprint of Ruminants by Breeding Low Methanogenic Forages Utilizing Haplotype Variation.</title>
        <authorList>
            <person name="Kaur P."/>
            <person name="Appels R."/>
            <person name="Bayer P.E."/>
            <person name="Keeble-Gagnere G."/>
            <person name="Wang J."/>
            <person name="Hirakawa H."/>
            <person name="Shirasawa K."/>
            <person name="Vercoe P."/>
            <person name="Stefanova K."/>
            <person name="Durmic Z."/>
            <person name="Nichols P."/>
            <person name="Revell C."/>
            <person name="Isobe S.N."/>
            <person name="Edwards D."/>
            <person name="Erskine W."/>
        </authorList>
    </citation>
    <scope>NUCLEOTIDE SEQUENCE [LARGE SCALE GENOMIC DNA]</scope>
    <source>
        <strain evidence="5">cv. Daliak</strain>
    </source>
</reference>
<dbReference type="FunFam" id="3.30.30.30:FF:000003">
    <property type="entry name" value="Heat shock protein 9"/>
    <property type="match status" value="1"/>
</dbReference>
<feature type="region of interest" description="Disordered" evidence="3">
    <location>
        <begin position="329"/>
        <end position="365"/>
    </location>
</feature>
<dbReference type="InterPro" id="IPR029048">
    <property type="entry name" value="HSP70_C_sf"/>
</dbReference>
<feature type="compositionally biased region" description="Gly residues" evidence="3">
    <location>
        <begin position="335"/>
        <end position="350"/>
    </location>
</feature>
<evidence type="ECO:0000256" key="2">
    <source>
        <dbReference type="ARBA" id="ARBA00022840"/>
    </source>
</evidence>
<dbReference type="Proteomes" id="UP000242715">
    <property type="component" value="Unassembled WGS sequence"/>
</dbReference>
<dbReference type="InterPro" id="IPR043129">
    <property type="entry name" value="ATPase_NBD"/>
</dbReference>
<dbReference type="Gene3D" id="2.60.34.10">
    <property type="entry name" value="Substrate Binding Domain Of DNAk, Chain A, domain 1"/>
    <property type="match status" value="1"/>
</dbReference>
<dbReference type="OrthoDB" id="2401965at2759"/>
<protein>
    <submittedName>
        <fullName evidence="4">Uncharacterized protein</fullName>
    </submittedName>
</protein>
<evidence type="ECO:0000256" key="1">
    <source>
        <dbReference type="ARBA" id="ARBA00022741"/>
    </source>
</evidence>
<keyword evidence="5" id="KW-1185">Reference proteome</keyword>
<dbReference type="Gene3D" id="3.90.640.10">
    <property type="entry name" value="Actin, Chain A, domain 4"/>
    <property type="match status" value="1"/>
</dbReference>
<dbReference type="EMBL" id="DF974115">
    <property type="protein sequence ID" value="GAU45344.1"/>
    <property type="molecule type" value="Genomic_DNA"/>
</dbReference>
<dbReference type="AlphaFoldDB" id="A0A2Z6NLS8"/>
<dbReference type="InterPro" id="IPR029047">
    <property type="entry name" value="HSP70_peptide-bd_sf"/>
</dbReference>
<dbReference type="InterPro" id="IPR018181">
    <property type="entry name" value="Heat_shock_70_CS"/>
</dbReference>
<evidence type="ECO:0000256" key="3">
    <source>
        <dbReference type="SAM" id="MobiDB-lite"/>
    </source>
</evidence>
<dbReference type="PRINTS" id="PR00301">
    <property type="entry name" value="HEATSHOCK70"/>
</dbReference>
<dbReference type="InterPro" id="IPR013126">
    <property type="entry name" value="Hsp_70_fam"/>
</dbReference>
<keyword evidence="2" id="KW-0067">ATP-binding</keyword>
<proteinExistence type="predicted"/>
<accession>A0A2Z6NLS8</accession>
<dbReference type="Pfam" id="PF00012">
    <property type="entry name" value="HSP70"/>
    <property type="match status" value="1"/>
</dbReference>
<feature type="compositionally biased region" description="Acidic residues" evidence="3">
    <location>
        <begin position="356"/>
        <end position="365"/>
    </location>
</feature>
<evidence type="ECO:0000313" key="5">
    <source>
        <dbReference type="Proteomes" id="UP000242715"/>
    </source>
</evidence>
<name>A0A2Z6NLS8_TRISU</name>
<dbReference type="PROSITE" id="PS00297">
    <property type="entry name" value="HSP70_1"/>
    <property type="match status" value="1"/>
</dbReference>
<dbReference type="PROSITE" id="PS01036">
    <property type="entry name" value="HSP70_3"/>
    <property type="match status" value="1"/>
</dbReference>
<dbReference type="GO" id="GO:0005524">
    <property type="term" value="F:ATP binding"/>
    <property type="evidence" value="ECO:0007669"/>
    <property type="project" value="UniProtKB-KW"/>
</dbReference>
<dbReference type="SUPFAM" id="SSF100920">
    <property type="entry name" value="Heat shock protein 70kD (HSP70), peptide-binding domain"/>
    <property type="match status" value="1"/>
</dbReference>
<dbReference type="PANTHER" id="PTHR19375">
    <property type="entry name" value="HEAT SHOCK PROTEIN 70KDA"/>
    <property type="match status" value="1"/>
</dbReference>